<feature type="non-terminal residue" evidence="6">
    <location>
        <position position="1"/>
    </location>
</feature>
<dbReference type="Pfam" id="PF00107">
    <property type="entry name" value="ADH_zinc_N"/>
    <property type="match status" value="1"/>
</dbReference>
<dbReference type="AlphaFoldDB" id="A0A8B6EK77"/>
<evidence type="ECO:0000256" key="4">
    <source>
        <dbReference type="ARBA" id="ARBA00023027"/>
    </source>
</evidence>
<evidence type="ECO:0000256" key="2">
    <source>
        <dbReference type="ARBA" id="ARBA00022723"/>
    </source>
</evidence>
<dbReference type="SUPFAM" id="SSF51735">
    <property type="entry name" value="NAD(P)-binding Rossmann-fold domains"/>
    <property type="match status" value="1"/>
</dbReference>
<proteinExistence type="predicted"/>
<reference evidence="6" key="1">
    <citation type="submission" date="2018-11" db="EMBL/GenBank/DDBJ databases">
        <authorList>
            <person name="Alioto T."/>
            <person name="Alioto T."/>
        </authorList>
    </citation>
    <scope>NUCLEOTIDE SEQUENCE</scope>
</reference>
<sequence>IDPAAPLDKACLLGCGIATGYGSAINTAKVEPGSVCAVWGLGTIGLAVVMGCRNAGASRIIGIDTNPAKFEIAKKFGMTEGVNPKDFKEPLQDVLLKMTNGGLDYAFECIGNVKTMKVAFDSVHRCWGKVLIIGVAPITDEFVTNPYAITMGKQVIGSLYGDYKVKTISNLVTEYMNKKLMVDEFVTHKMGLDKINEGFDLLRSGKSLRTVLDMWA</sequence>
<keyword evidence="2" id="KW-0479">Metal-binding</keyword>
<dbReference type="Gene3D" id="3.90.180.10">
    <property type="entry name" value="Medium-chain alcohol dehydrogenases, catalytic domain"/>
    <property type="match status" value="1"/>
</dbReference>
<accession>A0A8B6EK77</accession>
<dbReference type="Proteomes" id="UP000596742">
    <property type="component" value="Unassembled WGS sequence"/>
</dbReference>
<dbReference type="Gene3D" id="3.40.50.720">
    <property type="entry name" value="NAD(P)-binding Rossmann-like Domain"/>
    <property type="match status" value="1"/>
</dbReference>
<keyword evidence="4" id="KW-0520">NAD</keyword>
<dbReference type="InterPro" id="IPR011032">
    <property type="entry name" value="GroES-like_sf"/>
</dbReference>
<dbReference type="SUPFAM" id="SSF50129">
    <property type="entry name" value="GroES-like"/>
    <property type="match status" value="1"/>
</dbReference>
<dbReference type="GO" id="GO:0046294">
    <property type="term" value="P:formaldehyde catabolic process"/>
    <property type="evidence" value="ECO:0007669"/>
    <property type="project" value="TreeGrafter"/>
</dbReference>
<organism evidence="6 7">
    <name type="scientific">Mytilus galloprovincialis</name>
    <name type="common">Mediterranean mussel</name>
    <dbReference type="NCBI Taxonomy" id="29158"/>
    <lineage>
        <taxon>Eukaryota</taxon>
        <taxon>Metazoa</taxon>
        <taxon>Spiralia</taxon>
        <taxon>Lophotrochozoa</taxon>
        <taxon>Mollusca</taxon>
        <taxon>Bivalvia</taxon>
        <taxon>Autobranchia</taxon>
        <taxon>Pteriomorphia</taxon>
        <taxon>Mytilida</taxon>
        <taxon>Mytiloidea</taxon>
        <taxon>Mytilidae</taxon>
        <taxon>Mytilinae</taxon>
        <taxon>Mytilus</taxon>
    </lineage>
</organism>
<evidence type="ECO:0000256" key="3">
    <source>
        <dbReference type="ARBA" id="ARBA00022833"/>
    </source>
</evidence>
<dbReference type="GO" id="GO:0051903">
    <property type="term" value="F:S-(hydroxymethyl)glutathione dehydrogenase [NAD(P)+] activity"/>
    <property type="evidence" value="ECO:0007669"/>
    <property type="project" value="TreeGrafter"/>
</dbReference>
<dbReference type="GO" id="GO:0005829">
    <property type="term" value="C:cytosol"/>
    <property type="evidence" value="ECO:0007669"/>
    <property type="project" value="TreeGrafter"/>
</dbReference>
<gene>
    <name evidence="6" type="ORF">MGAL_10B040355</name>
</gene>
<protein>
    <recommendedName>
        <fullName evidence="5">Alcohol dehydrogenase-like C-terminal domain-containing protein</fullName>
    </recommendedName>
</protein>
<keyword evidence="3" id="KW-0862">Zinc</keyword>
<evidence type="ECO:0000313" key="6">
    <source>
        <dbReference type="EMBL" id="VDI35583.1"/>
    </source>
</evidence>
<dbReference type="InterPro" id="IPR036291">
    <property type="entry name" value="NAD(P)-bd_dom_sf"/>
</dbReference>
<dbReference type="GO" id="GO:0008270">
    <property type="term" value="F:zinc ion binding"/>
    <property type="evidence" value="ECO:0007669"/>
    <property type="project" value="TreeGrafter"/>
</dbReference>
<dbReference type="FunFam" id="3.40.50.720:FF:000003">
    <property type="entry name" value="S-(hydroxymethyl)glutathione dehydrogenase"/>
    <property type="match status" value="1"/>
</dbReference>
<evidence type="ECO:0000256" key="1">
    <source>
        <dbReference type="ARBA" id="ARBA00001947"/>
    </source>
</evidence>
<dbReference type="EMBL" id="UYJE01005256">
    <property type="protein sequence ID" value="VDI35583.1"/>
    <property type="molecule type" value="Genomic_DNA"/>
</dbReference>
<comment type="cofactor">
    <cofactor evidence="1">
        <name>Zn(2+)</name>
        <dbReference type="ChEBI" id="CHEBI:29105"/>
    </cofactor>
</comment>
<dbReference type="InterPro" id="IPR013149">
    <property type="entry name" value="ADH-like_C"/>
</dbReference>
<evidence type="ECO:0000313" key="7">
    <source>
        <dbReference type="Proteomes" id="UP000596742"/>
    </source>
</evidence>
<keyword evidence="7" id="KW-1185">Reference proteome</keyword>
<dbReference type="OrthoDB" id="6104868at2759"/>
<dbReference type="PANTHER" id="PTHR43880:SF12">
    <property type="entry name" value="ALCOHOL DEHYDROGENASE CLASS-3"/>
    <property type="match status" value="1"/>
</dbReference>
<comment type="caution">
    <text evidence="6">The sequence shown here is derived from an EMBL/GenBank/DDBJ whole genome shotgun (WGS) entry which is preliminary data.</text>
</comment>
<name>A0A8B6EK77_MYTGA</name>
<evidence type="ECO:0000259" key="5">
    <source>
        <dbReference type="Pfam" id="PF00107"/>
    </source>
</evidence>
<dbReference type="PANTHER" id="PTHR43880">
    <property type="entry name" value="ALCOHOL DEHYDROGENASE"/>
    <property type="match status" value="1"/>
</dbReference>
<feature type="domain" description="Alcohol dehydrogenase-like C-terminal" evidence="5">
    <location>
        <begin position="44"/>
        <end position="171"/>
    </location>
</feature>